<feature type="signal peptide" evidence="2">
    <location>
        <begin position="1"/>
        <end position="16"/>
    </location>
</feature>
<feature type="region of interest" description="Disordered" evidence="1">
    <location>
        <begin position="338"/>
        <end position="358"/>
    </location>
</feature>
<feature type="region of interest" description="Disordered" evidence="1">
    <location>
        <begin position="232"/>
        <end position="267"/>
    </location>
</feature>
<dbReference type="Proteomes" id="UP000800093">
    <property type="component" value="Unassembled WGS sequence"/>
</dbReference>
<keyword evidence="2" id="KW-0732">Signal</keyword>
<protein>
    <submittedName>
        <fullName evidence="3">Uncharacterized protein</fullName>
    </submittedName>
</protein>
<gene>
    <name evidence="3" type="ORF">CC78DRAFT_385026</name>
</gene>
<comment type="caution">
    <text evidence="3">The sequence shown here is derived from an EMBL/GenBank/DDBJ whole genome shotgun (WGS) entry which is preliminary data.</text>
</comment>
<feature type="compositionally biased region" description="Low complexity" evidence="1">
    <location>
        <begin position="232"/>
        <end position="254"/>
    </location>
</feature>
<feature type="compositionally biased region" description="Polar residues" evidence="1">
    <location>
        <begin position="398"/>
        <end position="427"/>
    </location>
</feature>
<feature type="chain" id="PRO_5040221244" evidence="2">
    <location>
        <begin position="17"/>
        <end position="578"/>
    </location>
</feature>
<dbReference type="EMBL" id="ML986671">
    <property type="protein sequence ID" value="KAF2260874.1"/>
    <property type="molecule type" value="Genomic_DNA"/>
</dbReference>
<dbReference type="OrthoDB" id="3689315at2759"/>
<evidence type="ECO:0000313" key="4">
    <source>
        <dbReference type="Proteomes" id="UP000800093"/>
    </source>
</evidence>
<dbReference type="AlphaFoldDB" id="A0A9P4K0Y8"/>
<name>A0A9P4K0Y8_9PLEO</name>
<organism evidence="3 4">
    <name type="scientific">Lojkania enalia</name>
    <dbReference type="NCBI Taxonomy" id="147567"/>
    <lineage>
        <taxon>Eukaryota</taxon>
        <taxon>Fungi</taxon>
        <taxon>Dikarya</taxon>
        <taxon>Ascomycota</taxon>
        <taxon>Pezizomycotina</taxon>
        <taxon>Dothideomycetes</taxon>
        <taxon>Pleosporomycetidae</taxon>
        <taxon>Pleosporales</taxon>
        <taxon>Pleosporales incertae sedis</taxon>
        <taxon>Lojkania</taxon>
    </lineage>
</organism>
<keyword evidence="4" id="KW-1185">Reference proteome</keyword>
<sequence length="578" mass="61110">MLWALALYTLAAPIYAERSSIVVLNPWAPPFTTLTIIDTPAESETVFENSCPPETQNSASILTNSMSSTYHTNLPITSQKPYSKEPGCKSLTFKQGASTWEYAISGEWGKMYGNCQFTSGVLTEGGTAACTLTASGYVTLVLDYTSVNGYLTPSAWAHGLALETVAVISKWVAATTATLTSSTGDGVHPINNITATTTSNITTPSSTGASTTIATLHWVNITRFVESTVSSTDLSTSSGKHESSSSIMTSPKISAMRKNSSSDFPSSSIEETKIVSSSTLYGSFDQTKMSSSITLLISSRRTEQSSYDTTSISPSDMTRMPPFKTPLSLTNQIGISTSHFTSSSSSDRTEMPSSSISSSNILEQTEVSSTISLPRSSDGIGMPVSSITYQVSSKKTRLSSANIASSTSKELTEKPSSNTDFSDSTLQLGHLFPSKISGTSHDTKSSSSFPTSGRPNPISVAYECPCPCQTPGSLDQSAKFKEVTDSANTSLYLPTESTCDYICPCSQARLATADTNQPKPDSWGKTATQSTVDLRDMDKTRDTNSSMFTGLARRRGLSTGAVAFVGGAAGILAAAVGL</sequence>
<evidence type="ECO:0000256" key="2">
    <source>
        <dbReference type="SAM" id="SignalP"/>
    </source>
</evidence>
<evidence type="ECO:0000256" key="1">
    <source>
        <dbReference type="SAM" id="MobiDB-lite"/>
    </source>
</evidence>
<evidence type="ECO:0000313" key="3">
    <source>
        <dbReference type="EMBL" id="KAF2260874.1"/>
    </source>
</evidence>
<reference evidence="4" key="1">
    <citation type="journal article" date="2020" name="Stud. Mycol.">
        <title>101 Dothideomycetes genomes: A test case for predicting lifestyles and emergence of pathogens.</title>
        <authorList>
            <person name="Haridas S."/>
            <person name="Albert R."/>
            <person name="Binder M."/>
            <person name="Bloem J."/>
            <person name="LaButti K."/>
            <person name="Salamov A."/>
            <person name="Andreopoulos B."/>
            <person name="Baker S."/>
            <person name="Barry K."/>
            <person name="Bills G."/>
            <person name="Bluhm B."/>
            <person name="Cannon C."/>
            <person name="Castanera R."/>
            <person name="Culley D."/>
            <person name="Daum C."/>
            <person name="Ezra D."/>
            <person name="Gonzalez J."/>
            <person name="Henrissat B."/>
            <person name="Kuo A."/>
            <person name="Liang C."/>
            <person name="Lipzen A."/>
            <person name="Lutzoni F."/>
            <person name="Magnuson J."/>
            <person name="Mondo S."/>
            <person name="Nolan M."/>
            <person name="Ohm R."/>
            <person name="Pangilinan J."/>
            <person name="Park H.-J."/>
            <person name="Ramirez L."/>
            <person name="Alfaro M."/>
            <person name="Sun H."/>
            <person name="Tritt A."/>
            <person name="Yoshinaga Y."/>
            <person name="Zwiers L.-H."/>
            <person name="Turgeon B."/>
            <person name="Goodwin S."/>
            <person name="Spatafora J."/>
            <person name="Crous P."/>
            <person name="Grigoriev I."/>
        </authorList>
    </citation>
    <scope>NUCLEOTIDE SEQUENCE [LARGE SCALE GENOMIC DNA]</scope>
    <source>
        <strain evidence="4">CBS 304.66</strain>
    </source>
</reference>
<proteinExistence type="predicted"/>
<accession>A0A9P4K0Y8</accession>
<feature type="compositionally biased region" description="Low complexity" evidence="1">
    <location>
        <begin position="437"/>
        <end position="452"/>
    </location>
</feature>
<feature type="region of interest" description="Disordered" evidence="1">
    <location>
        <begin position="398"/>
        <end position="454"/>
    </location>
</feature>